<dbReference type="InterPro" id="IPR000276">
    <property type="entry name" value="GPCR_Rhodpsn"/>
</dbReference>
<evidence type="ECO:0000256" key="7">
    <source>
        <dbReference type="ARBA" id="ARBA00023170"/>
    </source>
</evidence>
<dbReference type="InParanoid" id="A0A6J2VC15"/>
<dbReference type="PRINTS" id="PR00237">
    <property type="entry name" value="GPCRRHODOPSN"/>
</dbReference>
<dbReference type="GO" id="GO:0007200">
    <property type="term" value="P:phospholipase C-activating G protein-coupled receptor signaling pathway"/>
    <property type="evidence" value="ECO:0007669"/>
    <property type="project" value="TreeGrafter"/>
</dbReference>
<keyword evidence="8" id="KW-0325">Glycoprotein</keyword>
<comment type="similarity">
    <text evidence="10">Belongs to the G-protein coupled receptor 1 family.</text>
</comment>
<dbReference type="Gene3D" id="1.20.1070.10">
    <property type="entry name" value="Rhodopsin 7-helix transmembrane proteins"/>
    <property type="match status" value="1"/>
</dbReference>
<dbReference type="RefSeq" id="XP_030629338.1">
    <property type="nucleotide sequence ID" value="XM_030773478.1"/>
</dbReference>
<organism evidence="13 14">
    <name type="scientific">Chanos chanos</name>
    <name type="common">Milkfish</name>
    <name type="synonym">Mugil chanos</name>
    <dbReference type="NCBI Taxonomy" id="29144"/>
    <lineage>
        <taxon>Eukaryota</taxon>
        <taxon>Metazoa</taxon>
        <taxon>Chordata</taxon>
        <taxon>Craniata</taxon>
        <taxon>Vertebrata</taxon>
        <taxon>Euteleostomi</taxon>
        <taxon>Actinopterygii</taxon>
        <taxon>Neopterygii</taxon>
        <taxon>Teleostei</taxon>
        <taxon>Ostariophysi</taxon>
        <taxon>Gonorynchiformes</taxon>
        <taxon>Chanidae</taxon>
        <taxon>Chanos</taxon>
    </lineage>
</organism>
<feature type="transmembrane region" description="Helical" evidence="11">
    <location>
        <begin position="92"/>
        <end position="110"/>
    </location>
</feature>
<dbReference type="GO" id="GO:0004930">
    <property type="term" value="F:G protein-coupled receptor activity"/>
    <property type="evidence" value="ECO:0007669"/>
    <property type="project" value="UniProtKB-KW"/>
</dbReference>
<protein>
    <submittedName>
        <fullName evidence="14">G-protein coupled receptor 55</fullName>
    </submittedName>
</protein>
<dbReference type="GeneID" id="115811324"/>
<dbReference type="GO" id="GO:0005886">
    <property type="term" value="C:plasma membrane"/>
    <property type="evidence" value="ECO:0007669"/>
    <property type="project" value="UniProtKB-SubCell"/>
</dbReference>
<keyword evidence="5 10" id="KW-0297">G-protein coupled receptor</keyword>
<feature type="transmembrane region" description="Helical" evidence="11">
    <location>
        <begin position="51"/>
        <end position="72"/>
    </location>
</feature>
<dbReference type="GO" id="GO:0035025">
    <property type="term" value="P:positive regulation of Rho protein signal transduction"/>
    <property type="evidence" value="ECO:0007669"/>
    <property type="project" value="TreeGrafter"/>
</dbReference>
<evidence type="ECO:0000256" key="1">
    <source>
        <dbReference type="ARBA" id="ARBA00004651"/>
    </source>
</evidence>
<feature type="transmembrane region" description="Helical" evidence="11">
    <location>
        <begin position="170"/>
        <end position="197"/>
    </location>
</feature>
<dbReference type="Proteomes" id="UP000504632">
    <property type="component" value="Chromosome 5"/>
</dbReference>
<dbReference type="PROSITE" id="PS00237">
    <property type="entry name" value="G_PROTEIN_RECEP_F1_1"/>
    <property type="match status" value="1"/>
</dbReference>
<accession>A0A6J2VC15</accession>
<feature type="transmembrane region" description="Helical" evidence="11">
    <location>
        <begin position="20"/>
        <end position="44"/>
    </location>
</feature>
<evidence type="ECO:0000256" key="9">
    <source>
        <dbReference type="ARBA" id="ARBA00023224"/>
    </source>
</evidence>
<evidence type="ECO:0000256" key="10">
    <source>
        <dbReference type="RuleBase" id="RU000688"/>
    </source>
</evidence>
<evidence type="ECO:0000256" key="5">
    <source>
        <dbReference type="ARBA" id="ARBA00023040"/>
    </source>
</evidence>
<evidence type="ECO:0000256" key="2">
    <source>
        <dbReference type="ARBA" id="ARBA00022475"/>
    </source>
</evidence>
<dbReference type="PANTHER" id="PTHR24232:SF56">
    <property type="entry name" value="G-PROTEIN COUPLED RECEPTOR 55"/>
    <property type="match status" value="1"/>
</dbReference>
<evidence type="ECO:0000313" key="14">
    <source>
        <dbReference type="RefSeq" id="XP_030629338.1"/>
    </source>
</evidence>
<gene>
    <name evidence="14" type="primary">LOC115811324</name>
</gene>
<dbReference type="Pfam" id="PF00001">
    <property type="entry name" value="7tm_1"/>
    <property type="match status" value="1"/>
</dbReference>
<evidence type="ECO:0000256" key="6">
    <source>
        <dbReference type="ARBA" id="ARBA00023136"/>
    </source>
</evidence>
<evidence type="ECO:0000259" key="12">
    <source>
        <dbReference type="PROSITE" id="PS50262"/>
    </source>
</evidence>
<sequence>MSDNCSFEEVDKLMRSLELVIYVPTFVFGMVLNTMALVVFCILLRKWTESTIYMTNLALMDLLLLMLLPFKMHATNTCWSPGMKPFCSFLENMYFVGMYGSIYTIVCIAIDRYIAIRHPFRARELRSKKISLCVCLAIWGIVLLATSPTYTFGEKRLKEFHCFHEFSKKGWHPALIVSVELCGFLLPATVLVVCSCLSIHGLRESESGSRDTQAGVRIIFSSLCAFLVPFTPCHVGIFLQFLVRNEVITDCEHKKKISLFVQLAMCLANITCCLDALCYYFIAKEVRSTKPQRLSISVRKNTSTSET</sequence>
<reference evidence="14" key="1">
    <citation type="submission" date="2025-08" db="UniProtKB">
        <authorList>
            <consortium name="RefSeq"/>
        </authorList>
    </citation>
    <scope>IDENTIFICATION</scope>
</reference>
<evidence type="ECO:0000256" key="4">
    <source>
        <dbReference type="ARBA" id="ARBA00022989"/>
    </source>
</evidence>
<keyword evidence="9 10" id="KW-0807">Transducer</keyword>
<evidence type="ECO:0000256" key="3">
    <source>
        <dbReference type="ARBA" id="ARBA00022692"/>
    </source>
</evidence>
<dbReference type="PANTHER" id="PTHR24232">
    <property type="entry name" value="G-PROTEIN COUPLED RECEPTOR"/>
    <property type="match status" value="1"/>
</dbReference>
<dbReference type="SUPFAM" id="SSF81321">
    <property type="entry name" value="Family A G protein-coupled receptor-like"/>
    <property type="match status" value="1"/>
</dbReference>
<dbReference type="OrthoDB" id="9447539at2759"/>
<name>A0A6J2VC15_CHACN</name>
<keyword evidence="2" id="KW-1003">Cell membrane</keyword>
<feature type="domain" description="G-protein coupled receptors family 1 profile" evidence="12">
    <location>
        <begin position="32"/>
        <end position="279"/>
    </location>
</feature>
<keyword evidence="3 10" id="KW-0812">Transmembrane</keyword>
<keyword evidence="4 11" id="KW-1133">Transmembrane helix</keyword>
<keyword evidence="7 10" id="KW-0675">Receptor</keyword>
<feature type="transmembrane region" description="Helical" evidence="11">
    <location>
        <begin position="130"/>
        <end position="150"/>
    </location>
</feature>
<dbReference type="FunFam" id="1.20.1070.10:FF:000142">
    <property type="entry name" value="G protein-coupled receptor 55"/>
    <property type="match status" value="1"/>
</dbReference>
<keyword evidence="6 11" id="KW-0472">Membrane</keyword>
<evidence type="ECO:0000256" key="8">
    <source>
        <dbReference type="ARBA" id="ARBA00023180"/>
    </source>
</evidence>
<dbReference type="InterPro" id="IPR017452">
    <property type="entry name" value="GPCR_Rhodpsn_7TM"/>
</dbReference>
<dbReference type="PROSITE" id="PS50262">
    <property type="entry name" value="G_PROTEIN_RECEP_F1_2"/>
    <property type="match status" value="1"/>
</dbReference>
<evidence type="ECO:0000256" key="11">
    <source>
        <dbReference type="SAM" id="Phobius"/>
    </source>
</evidence>
<dbReference type="AlphaFoldDB" id="A0A6J2VC15"/>
<evidence type="ECO:0000313" key="13">
    <source>
        <dbReference type="Proteomes" id="UP000504632"/>
    </source>
</evidence>
<feature type="transmembrane region" description="Helical" evidence="11">
    <location>
        <begin position="259"/>
        <end position="282"/>
    </location>
</feature>
<comment type="subcellular location">
    <subcellularLocation>
        <location evidence="1">Cell membrane</location>
        <topology evidence="1">Multi-pass membrane protein</topology>
    </subcellularLocation>
</comment>
<keyword evidence="13" id="KW-1185">Reference proteome</keyword>
<proteinExistence type="inferred from homology"/>
<feature type="transmembrane region" description="Helical" evidence="11">
    <location>
        <begin position="218"/>
        <end position="239"/>
    </location>
</feature>